<keyword evidence="3" id="KW-1185">Reference proteome</keyword>
<gene>
    <name evidence="2" type="ORF">ACFQDI_22245</name>
</gene>
<feature type="signal peptide" evidence="1">
    <location>
        <begin position="1"/>
        <end position="24"/>
    </location>
</feature>
<dbReference type="Proteomes" id="UP001596052">
    <property type="component" value="Unassembled WGS sequence"/>
</dbReference>
<sequence>MKTLFSVIAAAAVFGFAAPSNAKADCPGETRIVGYTSFGAPIISVYQVVGYDAYGRPIGQWVTQGVQYGCQPPRPVIVQPSINFGVGLGVNGCRPNYGYGYGHHHHHGFHR</sequence>
<dbReference type="EMBL" id="JBHSMQ010000011">
    <property type="protein sequence ID" value="MFC5457606.1"/>
    <property type="molecule type" value="Genomic_DNA"/>
</dbReference>
<feature type="chain" id="PRO_5045731771" evidence="1">
    <location>
        <begin position="25"/>
        <end position="111"/>
    </location>
</feature>
<reference evidence="3" key="1">
    <citation type="journal article" date="2019" name="Int. J. Syst. Evol. Microbiol.">
        <title>The Global Catalogue of Microorganisms (GCM) 10K type strain sequencing project: providing services to taxonomists for standard genome sequencing and annotation.</title>
        <authorList>
            <consortium name="The Broad Institute Genomics Platform"/>
            <consortium name="The Broad Institute Genome Sequencing Center for Infectious Disease"/>
            <person name="Wu L."/>
            <person name="Ma J."/>
        </authorList>
    </citation>
    <scope>NUCLEOTIDE SEQUENCE [LARGE SCALE GENOMIC DNA]</scope>
    <source>
        <strain evidence="3">CGMCC 4.1469</strain>
    </source>
</reference>
<accession>A0ABW0KYX6</accession>
<name>A0ABW0KYX6_9BACT</name>
<evidence type="ECO:0000313" key="2">
    <source>
        <dbReference type="EMBL" id="MFC5457606.1"/>
    </source>
</evidence>
<keyword evidence="1" id="KW-0732">Signal</keyword>
<organism evidence="2 3">
    <name type="scientific">Prosthecobacter fluviatilis</name>
    <dbReference type="NCBI Taxonomy" id="445931"/>
    <lineage>
        <taxon>Bacteria</taxon>
        <taxon>Pseudomonadati</taxon>
        <taxon>Verrucomicrobiota</taxon>
        <taxon>Verrucomicrobiia</taxon>
        <taxon>Verrucomicrobiales</taxon>
        <taxon>Verrucomicrobiaceae</taxon>
        <taxon>Prosthecobacter</taxon>
    </lineage>
</organism>
<comment type="caution">
    <text evidence="2">The sequence shown here is derived from an EMBL/GenBank/DDBJ whole genome shotgun (WGS) entry which is preliminary data.</text>
</comment>
<evidence type="ECO:0000313" key="3">
    <source>
        <dbReference type="Proteomes" id="UP001596052"/>
    </source>
</evidence>
<evidence type="ECO:0000256" key="1">
    <source>
        <dbReference type="SAM" id="SignalP"/>
    </source>
</evidence>
<dbReference type="RefSeq" id="WP_377171098.1">
    <property type="nucleotide sequence ID" value="NZ_JBHSMQ010000011.1"/>
</dbReference>
<proteinExistence type="predicted"/>
<protein>
    <submittedName>
        <fullName evidence="2">Uncharacterized protein</fullName>
    </submittedName>
</protein>